<dbReference type="Proteomes" id="UP000789405">
    <property type="component" value="Unassembled WGS sequence"/>
</dbReference>
<keyword evidence="2" id="KW-1185">Reference proteome</keyword>
<accession>A0A9N9ENF6</accession>
<protein>
    <submittedName>
        <fullName evidence="1">19255_t:CDS:1</fullName>
    </submittedName>
</protein>
<comment type="caution">
    <text evidence="1">The sequence shown here is derived from an EMBL/GenBank/DDBJ whole genome shotgun (WGS) entry which is preliminary data.</text>
</comment>
<proteinExistence type="predicted"/>
<evidence type="ECO:0000313" key="2">
    <source>
        <dbReference type="Proteomes" id="UP000789405"/>
    </source>
</evidence>
<sequence length="133" mass="15517">AMEYFSATRYPTIAFICSLMKAMKSHYALNIDLDNDDLILNSNVPNYDSESENSTESSDLSDIKIQTDIYNSLFEYWDNPLKICHLATLLDPWLKKMTFASKEVCNDTINECWHQLQLIDIQIDKVYEIQMMN</sequence>
<dbReference type="OrthoDB" id="10529548at2759"/>
<evidence type="ECO:0000313" key="1">
    <source>
        <dbReference type="EMBL" id="CAG8682114.1"/>
    </source>
</evidence>
<feature type="non-terminal residue" evidence="1">
    <location>
        <position position="1"/>
    </location>
</feature>
<organism evidence="1 2">
    <name type="scientific">Dentiscutata erythropus</name>
    <dbReference type="NCBI Taxonomy" id="1348616"/>
    <lineage>
        <taxon>Eukaryota</taxon>
        <taxon>Fungi</taxon>
        <taxon>Fungi incertae sedis</taxon>
        <taxon>Mucoromycota</taxon>
        <taxon>Glomeromycotina</taxon>
        <taxon>Glomeromycetes</taxon>
        <taxon>Diversisporales</taxon>
        <taxon>Gigasporaceae</taxon>
        <taxon>Dentiscutata</taxon>
    </lineage>
</organism>
<dbReference type="AlphaFoldDB" id="A0A9N9ENF6"/>
<gene>
    <name evidence="1" type="ORF">DERYTH_LOCUS11869</name>
</gene>
<name>A0A9N9ENF6_9GLOM</name>
<reference evidence="1" key="1">
    <citation type="submission" date="2021-06" db="EMBL/GenBank/DDBJ databases">
        <authorList>
            <person name="Kallberg Y."/>
            <person name="Tangrot J."/>
            <person name="Rosling A."/>
        </authorList>
    </citation>
    <scope>NUCLEOTIDE SEQUENCE</scope>
    <source>
        <strain evidence="1">MA453B</strain>
    </source>
</reference>
<dbReference type="EMBL" id="CAJVPY010007542">
    <property type="protein sequence ID" value="CAG8682114.1"/>
    <property type="molecule type" value="Genomic_DNA"/>
</dbReference>